<feature type="transmembrane region" description="Helical" evidence="1">
    <location>
        <begin position="130"/>
        <end position="149"/>
    </location>
</feature>
<evidence type="ECO:0000313" key="2">
    <source>
        <dbReference type="EMBL" id="KAL1131051.1"/>
    </source>
</evidence>
<keyword evidence="1" id="KW-0472">Membrane</keyword>
<dbReference type="SUPFAM" id="SSF52540">
    <property type="entry name" value="P-loop containing nucleoside triphosphate hydrolases"/>
    <property type="match status" value="1"/>
</dbReference>
<keyword evidence="1" id="KW-1133">Transmembrane helix</keyword>
<sequence length="233" mass="26955">MDPILSTSIWSKLSKISKTEGKTILLTTHYIEETKNSDKIGLMREGIMLTENVPSMLMAEQNCETIEQAFLSLINRQNLSSQNKNFVQNDQPLNAETDQTTYKMRMNRCLSGQRIWAMLIKNLYWMKRNYSMILFLIMLPGVQCVLMNLTVGREPEGLRVAIVNDELPSWEIVRYDEFDEAVKAARKNHVWGVLHFSQNYTASLINRIELAIMAPSYTVQHSQLEIWLDMSSK</sequence>
<accession>A0ABD0YID0</accession>
<proteinExistence type="predicted"/>
<dbReference type="Proteomes" id="UP001558652">
    <property type="component" value="Unassembled WGS sequence"/>
</dbReference>
<evidence type="ECO:0000256" key="1">
    <source>
        <dbReference type="SAM" id="Phobius"/>
    </source>
</evidence>
<reference evidence="2 3" key="1">
    <citation type="submission" date="2024-07" db="EMBL/GenBank/DDBJ databases">
        <title>Chromosome-level genome assembly of the water stick insect Ranatra chinensis (Heteroptera: Nepidae).</title>
        <authorList>
            <person name="Liu X."/>
        </authorList>
    </citation>
    <scope>NUCLEOTIDE SEQUENCE [LARGE SCALE GENOMIC DNA]</scope>
    <source>
        <strain evidence="2">Cailab_2021Rc</strain>
        <tissue evidence="2">Muscle</tissue>
    </source>
</reference>
<name>A0ABD0YID0_9HEMI</name>
<dbReference type="PANTHER" id="PTHR43038">
    <property type="entry name" value="ATP-BINDING CASSETTE, SUB-FAMILY H, MEMBER 1"/>
    <property type="match status" value="1"/>
</dbReference>
<dbReference type="InterPro" id="IPR027417">
    <property type="entry name" value="P-loop_NTPase"/>
</dbReference>
<protein>
    <submittedName>
        <fullName evidence="2">Uncharacterized protein</fullName>
    </submittedName>
</protein>
<dbReference type="PANTHER" id="PTHR43038:SF3">
    <property type="entry name" value="ABC TRANSPORTER G FAMILY MEMBER 20 ISOFORM X1"/>
    <property type="match status" value="1"/>
</dbReference>
<organism evidence="2 3">
    <name type="scientific">Ranatra chinensis</name>
    <dbReference type="NCBI Taxonomy" id="642074"/>
    <lineage>
        <taxon>Eukaryota</taxon>
        <taxon>Metazoa</taxon>
        <taxon>Ecdysozoa</taxon>
        <taxon>Arthropoda</taxon>
        <taxon>Hexapoda</taxon>
        <taxon>Insecta</taxon>
        <taxon>Pterygota</taxon>
        <taxon>Neoptera</taxon>
        <taxon>Paraneoptera</taxon>
        <taxon>Hemiptera</taxon>
        <taxon>Heteroptera</taxon>
        <taxon>Panheteroptera</taxon>
        <taxon>Nepomorpha</taxon>
        <taxon>Nepidae</taxon>
        <taxon>Ranatrinae</taxon>
        <taxon>Ranatra</taxon>
    </lineage>
</organism>
<keyword evidence="3" id="KW-1185">Reference proteome</keyword>
<evidence type="ECO:0000313" key="3">
    <source>
        <dbReference type="Proteomes" id="UP001558652"/>
    </source>
</evidence>
<dbReference type="EMBL" id="JBFDAA010000007">
    <property type="protein sequence ID" value="KAL1131051.1"/>
    <property type="molecule type" value="Genomic_DNA"/>
</dbReference>
<comment type="caution">
    <text evidence="2">The sequence shown here is derived from an EMBL/GenBank/DDBJ whole genome shotgun (WGS) entry which is preliminary data.</text>
</comment>
<dbReference type="Gene3D" id="3.40.50.300">
    <property type="entry name" value="P-loop containing nucleotide triphosphate hydrolases"/>
    <property type="match status" value="1"/>
</dbReference>
<dbReference type="AlphaFoldDB" id="A0ABD0YID0"/>
<gene>
    <name evidence="2" type="ORF">AAG570_012288</name>
</gene>
<keyword evidence="1" id="KW-0812">Transmembrane</keyword>